<dbReference type="GeneID" id="40086278"/>
<dbReference type="EMBL" id="MF185731">
    <property type="protein sequence ID" value="ASX99287.1"/>
    <property type="molecule type" value="Genomic_DNA"/>
</dbReference>
<proteinExistence type="predicted"/>
<evidence type="ECO:0000313" key="1">
    <source>
        <dbReference type="EMBL" id="ASX99287.1"/>
    </source>
</evidence>
<keyword evidence="2" id="KW-1185">Reference proteome</keyword>
<organism evidence="1 2">
    <name type="scientific">Arthrobacter phage Molivia</name>
    <dbReference type="NCBI Taxonomy" id="2015839"/>
    <lineage>
        <taxon>Viruses</taxon>
        <taxon>Duplodnaviria</taxon>
        <taxon>Heunggongvirae</taxon>
        <taxon>Uroviricota</taxon>
        <taxon>Caudoviricetes</taxon>
        <taxon>Amigovirus</taxon>
        <taxon>Amigovirus molivia</taxon>
    </lineage>
</organism>
<sequence length="141" mass="15346">MTTFTEHEVWEIINDLSAARAGNDDYNELAAKHTETIDALSEEELADFTEKANLIAATADAFKQHVDAIANALLEELNIPSQMAKWTASDVHKYMGAVQTKGELADLLTLAPLAMGDPRILLAFVEPQEDDEEGAEATDGD</sequence>
<protein>
    <submittedName>
        <fullName evidence="1">Uncharacterized protein</fullName>
    </submittedName>
</protein>
<gene>
    <name evidence="1" type="primary">65</name>
    <name evidence="1" type="ORF">SEA_MOLIVIA_65</name>
</gene>
<dbReference type="RefSeq" id="YP_009610187.1">
    <property type="nucleotide sequence ID" value="NC_042001.1"/>
</dbReference>
<dbReference type="OrthoDB" id="39121at10239"/>
<evidence type="ECO:0000313" key="2">
    <source>
        <dbReference type="Proteomes" id="UP000225204"/>
    </source>
</evidence>
<accession>A0A286S1V2</accession>
<dbReference type="Proteomes" id="UP000225204">
    <property type="component" value="Segment"/>
</dbReference>
<dbReference type="KEGG" id="vg:40086278"/>
<reference evidence="2" key="1">
    <citation type="submission" date="2017-06" db="EMBL/GenBank/DDBJ databases">
        <authorList>
            <person name="Kim H.J."/>
            <person name="Triplett B.A."/>
        </authorList>
    </citation>
    <scope>NUCLEOTIDE SEQUENCE [LARGE SCALE GENOMIC DNA]</scope>
</reference>
<name>A0A286S1V2_9CAUD</name>